<dbReference type="GO" id="GO:0097176">
    <property type="term" value="P:epoxide metabolic process"/>
    <property type="evidence" value="ECO:0007669"/>
    <property type="project" value="TreeGrafter"/>
</dbReference>
<comment type="catalytic activity">
    <reaction evidence="1 6">
        <text>1-(4-methoxyphenyl)-N-methyl-N-[(3-methyloxetan-3-yl)methyl]methanamine + H2O = 2-{[(4-methoxybenzyl)(methyl)amino]methyl}-2-methylpropane-1,3-diol</text>
        <dbReference type="Rhea" id="RHEA:55764"/>
        <dbReference type="ChEBI" id="CHEBI:15377"/>
        <dbReference type="ChEBI" id="CHEBI:139161"/>
        <dbReference type="ChEBI" id="CHEBI:139164"/>
        <dbReference type="EC" id="3.3.2.9"/>
    </reaction>
</comment>
<dbReference type="InterPro" id="IPR000639">
    <property type="entry name" value="Epox_hydrolase-like"/>
</dbReference>
<organism evidence="8 9">
    <name type="scientific">Aquatica leii</name>
    <dbReference type="NCBI Taxonomy" id="1421715"/>
    <lineage>
        <taxon>Eukaryota</taxon>
        <taxon>Metazoa</taxon>
        <taxon>Ecdysozoa</taxon>
        <taxon>Arthropoda</taxon>
        <taxon>Hexapoda</taxon>
        <taxon>Insecta</taxon>
        <taxon>Pterygota</taxon>
        <taxon>Neoptera</taxon>
        <taxon>Endopterygota</taxon>
        <taxon>Coleoptera</taxon>
        <taxon>Polyphaga</taxon>
        <taxon>Elateriformia</taxon>
        <taxon>Elateroidea</taxon>
        <taxon>Lampyridae</taxon>
        <taxon>Luciolinae</taxon>
        <taxon>Aquatica</taxon>
    </lineage>
</organism>
<comment type="caution">
    <text evidence="8">The sequence shown here is derived from an EMBL/GenBank/DDBJ whole genome shotgun (WGS) entry which is preliminary data.</text>
</comment>
<comment type="catalytic activity">
    <reaction evidence="6">
        <text>cis-stilbene oxide + H2O = (1R,2R)-hydrobenzoin</text>
        <dbReference type="Rhea" id="RHEA:23900"/>
        <dbReference type="ChEBI" id="CHEBI:15377"/>
        <dbReference type="ChEBI" id="CHEBI:50004"/>
        <dbReference type="ChEBI" id="CHEBI:50014"/>
        <dbReference type="EC" id="3.3.2.9"/>
    </reaction>
</comment>
<dbReference type="AlphaFoldDB" id="A0AAN7S8H2"/>
<gene>
    <name evidence="8" type="ORF">RN001_010217</name>
</gene>
<accession>A0AAN7S8H2</accession>
<evidence type="ECO:0000256" key="3">
    <source>
        <dbReference type="ARBA" id="ARBA00010088"/>
    </source>
</evidence>
<name>A0AAN7S8H2_9COLE</name>
<keyword evidence="4 6" id="KW-0058">Aromatic hydrocarbons catabolism</keyword>
<dbReference type="EMBL" id="JARPUR010000004">
    <property type="protein sequence ID" value="KAK4877711.1"/>
    <property type="molecule type" value="Genomic_DNA"/>
</dbReference>
<evidence type="ECO:0000256" key="2">
    <source>
        <dbReference type="ARBA" id="ARBA00004111"/>
    </source>
</evidence>
<dbReference type="PIRSF" id="PIRSF001112">
    <property type="entry name" value="Epoxide_hydrolase"/>
    <property type="match status" value="1"/>
</dbReference>
<dbReference type="InterPro" id="IPR010497">
    <property type="entry name" value="Epoxide_hydro_N"/>
</dbReference>
<dbReference type="InterPro" id="IPR016292">
    <property type="entry name" value="Epoxide_hydrolase"/>
</dbReference>
<evidence type="ECO:0000256" key="1">
    <source>
        <dbReference type="ARBA" id="ARBA00000221"/>
    </source>
</evidence>
<dbReference type="PANTHER" id="PTHR21661">
    <property type="entry name" value="EPOXIDE HYDROLASE 1-RELATED"/>
    <property type="match status" value="1"/>
</dbReference>
<dbReference type="Pfam" id="PF06441">
    <property type="entry name" value="EHN"/>
    <property type="match status" value="1"/>
</dbReference>
<evidence type="ECO:0000313" key="9">
    <source>
        <dbReference type="Proteomes" id="UP001353858"/>
    </source>
</evidence>
<dbReference type="PRINTS" id="PR00412">
    <property type="entry name" value="EPOXHYDRLASE"/>
</dbReference>
<dbReference type="InterPro" id="IPR029058">
    <property type="entry name" value="AB_hydrolase_fold"/>
</dbReference>
<evidence type="ECO:0000259" key="7">
    <source>
        <dbReference type="Pfam" id="PF06441"/>
    </source>
</evidence>
<evidence type="ECO:0000256" key="4">
    <source>
        <dbReference type="ARBA" id="ARBA00022797"/>
    </source>
</evidence>
<evidence type="ECO:0000256" key="5">
    <source>
        <dbReference type="ARBA" id="ARBA00022801"/>
    </source>
</evidence>
<comment type="similarity">
    <text evidence="3 6">Belongs to the peptidase S33 family.</text>
</comment>
<comment type="subcellular location">
    <subcellularLocation>
        <location evidence="6">Endoplasmic reticulum membrane</location>
    </subcellularLocation>
    <subcellularLocation>
        <location evidence="2">Microsome membrane</location>
        <topology evidence="2">Single-pass membrane protein</topology>
    </subcellularLocation>
</comment>
<dbReference type="GO" id="GO:0033961">
    <property type="term" value="F:cis-stilbene-oxide hydrolase activity"/>
    <property type="evidence" value="ECO:0007669"/>
    <property type="project" value="UniProtKB-UniRule"/>
</dbReference>
<keyword evidence="5 6" id="KW-0378">Hydrolase</keyword>
<dbReference type="SUPFAM" id="SSF53474">
    <property type="entry name" value="alpha/beta-Hydrolases"/>
    <property type="match status" value="1"/>
</dbReference>
<dbReference type="PANTHER" id="PTHR21661:SF35">
    <property type="entry name" value="EPOXIDE HYDROLASE"/>
    <property type="match status" value="1"/>
</dbReference>
<keyword evidence="6" id="KW-0472">Membrane</keyword>
<keyword evidence="6" id="KW-0256">Endoplasmic reticulum</keyword>
<evidence type="ECO:0000313" key="8">
    <source>
        <dbReference type="EMBL" id="KAK4877711.1"/>
    </source>
</evidence>
<dbReference type="GO" id="GO:0005789">
    <property type="term" value="C:endoplasmic reticulum membrane"/>
    <property type="evidence" value="ECO:0007669"/>
    <property type="project" value="UniProtKB-SubCell"/>
</dbReference>
<dbReference type="Gene3D" id="3.40.50.1820">
    <property type="entry name" value="alpha/beta hydrolase"/>
    <property type="match status" value="1"/>
</dbReference>
<reference evidence="9" key="1">
    <citation type="submission" date="2023-01" db="EMBL/GenBank/DDBJ databases">
        <title>Key to firefly adult light organ development and bioluminescence: homeobox transcription factors regulate luciferase expression and transportation to peroxisome.</title>
        <authorList>
            <person name="Fu X."/>
        </authorList>
    </citation>
    <scope>NUCLEOTIDE SEQUENCE [LARGE SCALE GENOMIC DNA]</scope>
</reference>
<keyword evidence="9" id="KW-1185">Reference proteome</keyword>
<feature type="domain" description="Epoxide hydrolase N-terminal" evidence="7">
    <location>
        <begin position="34"/>
        <end position="143"/>
    </location>
</feature>
<proteinExistence type="inferred from homology"/>
<protein>
    <recommendedName>
        <fullName evidence="6">Epoxide hydrolase</fullName>
        <ecNumber evidence="6">3.3.2.9</ecNumber>
    </recommendedName>
</protein>
<dbReference type="Proteomes" id="UP001353858">
    <property type="component" value="Unassembled WGS sequence"/>
</dbReference>
<evidence type="ECO:0000256" key="6">
    <source>
        <dbReference type="PIRNR" id="PIRNR001112"/>
    </source>
</evidence>
<comment type="function">
    <text evidence="6">Catalyzes juvenile hormone hydrolysis.</text>
</comment>
<dbReference type="EC" id="3.3.2.9" evidence="6"/>
<sequence>MGIKINSILEAPPIPNLENEYWGPGLSNEDDFSIKPFKINVSDQVLDVLKAKLNQPLILTQPLEGVQQQYGMNTNLLTKVIEFWKTKYNWREREQYLNKFPQFKTKIQGLDIHFIHSKPAVTDGKDVVPILLLHGWPGSVREFYELIPILTKLRENKNFVFEVIVPSLPGFGFSDGAVKPGLGVGHMSAMFKILMNRLGFDKFYVHGGNWGFFIGQYMSAFYPNHVLGFHSNMCMSQAYLSELKLVIGSIYPPLVVDKSSEHRMYPLSHTILNYLLELGYVHLHATKPDTIGIALRDSPVGLAAHILEKFSTWTNRDWKNREDGGLELKFKYADLLDNVMIYWVTGCITTSIRLYSEHASLKQFGTKWDQIPVQVPTACVRFENDLAYFSETILEGTFKKLVQINDVQNAGHFAAFEEPELMANDIWSAVDQFRRVHKEATI</sequence>